<dbReference type="PROSITE" id="PS51217">
    <property type="entry name" value="UVRD_HELICASE_CTER"/>
    <property type="match status" value="1"/>
</dbReference>
<evidence type="ECO:0000256" key="2">
    <source>
        <dbReference type="ARBA" id="ARBA00022722"/>
    </source>
</evidence>
<dbReference type="RefSeq" id="WP_096800197.1">
    <property type="nucleotide sequence ID" value="NZ_CP023564.1"/>
</dbReference>
<dbReference type="Gene3D" id="3.40.50.300">
    <property type="entry name" value="P-loop containing nucleotide triphosphate hydrolases"/>
    <property type="match status" value="4"/>
</dbReference>
<dbReference type="SUPFAM" id="SSF52540">
    <property type="entry name" value="P-loop containing nucleoside triphosphate hydrolases"/>
    <property type="match status" value="1"/>
</dbReference>
<comment type="similarity">
    <text evidence="1">Belongs to the helicase family. UvrD subfamily.</text>
</comment>
<keyword evidence="8 15" id="KW-0067">ATP-binding</keyword>
<dbReference type="PROSITE" id="PS51198">
    <property type="entry name" value="UVRD_HELICASE_ATP_BIND"/>
    <property type="match status" value="1"/>
</dbReference>
<dbReference type="KEGG" id="bgg:CFK41_13855"/>
<keyword evidence="19" id="KW-1185">Reference proteome</keyword>
<evidence type="ECO:0000256" key="14">
    <source>
        <dbReference type="ARBA" id="ARBA00048988"/>
    </source>
</evidence>
<sequence>MTFTLINASAGSGKTYALTQRLAERIEGGIDPSQIIATTFTVKAAEELTSRVRSTLLDRAQVEEARGIDSAVIGTVNSVAGRLVTDYALDAGISPAVEVLDDTTQRAAFAAAIAGTAAVSGVRWADLLARTEHDGDENATGYALTQAWRARVKDVADAARTNLLGAEDLRAAAETSWQEYRRAAELPEPEADQRPRWLHLLDQRLDDLAGDLDASRTADGDPIAGGPIGARSLNRTSGDLETLRRLRRRLAVHDRAPWSAWLRIAGGGFGAVATRALAPLAEEIAEALPANAAWQQDLQDLLALILGTAADSLEAYARYKRELGLIDFIDQEVRALRLLQESPRVRASVASRFRLLAVDEFQDTSPVQLALFLELSQLIEDKIWVGDPKQAIYGFRDADPKLMQDIIAAVQGGTTVFGRGEVENLSFSWRSRQRLVDLSNAVFTRVFAPDGGGAEQVTLSIPPQRAERAAGGTLEVWEATKNDRRAVSAEKHAAMIAEKIRLRIQEGTFTPGATAVLVRTNAQRQAVVSALQERGVPTAGAAHALLATREAQLVRAALAVTLDGSDTLALTELVSLLEDHAAHHDWFAQLMAAPDRPARREVFAAWWEDETLAGLREVRRACIGFTPEEMISALIDALDLPQRIKRWSGQGSRRRSLDALRALARETTQRRRAEGSPITLTGLRAELDAWEDGPDLSGLPEAVWVGTVHGAKGLEWEHVITHLSAPPKERDRTWGVLVRSPERVDVTAPLDGRSLLFWPKMPVPAELAERLAASEAATDRARREAEEAGRLHYVALTRAASTGVLAVPGPRTALDALIEEGSGSLVAWGEDALTVAGTAEPLPARITRVNVDDLIEEPPARLPEVTDPLAATDIPLRPTGGSAARAAARFQASASASADSLGTVEEPREIGRRLVTGGGPQWERVGEAIHAYLALPLEALNAAQQETAAARLVERWAVARAVEPAVLREAGEAWAAFLAAEFPGAEVLTEQPITWWNEEDQVMEGWIDALLRLPSGEIVLVDHKSYPGDHPVEHVRREYLGQMATYSRALAAAGVAPSRILIHLPLRGEVLEVVLHAG</sequence>
<keyword evidence="11" id="KW-0413">Isomerase</keyword>
<evidence type="ECO:0000256" key="9">
    <source>
        <dbReference type="ARBA" id="ARBA00023125"/>
    </source>
</evidence>
<dbReference type="PANTHER" id="PTHR11070:SF55">
    <property type="entry name" value="DNA 3'-5' HELICASE"/>
    <property type="match status" value="1"/>
</dbReference>
<evidence type="ECO:0000256" key="8">
    <source>
        <dbReference type="ARBA" id="ARBA00022840"/>
    </source>
</evidence>
<dbReference type="GO" id="GO:0000725">
    <property type="term" value="P:recombinational repair"/>
    <property type="evidence" value="ECO:0007669"/>
    <property type="project" value="TreeGrafter"/>
</dbReference>
<dbReference type="InterPro" id="IPR013986">
    <property type="entry name" value="DExx_box_DNA_helicase_dom_sf"/>
</dbReference>
<evidence type="ECO:0000256" key="10">
    <source>
        <dbReference type="ARBA" id="ARBA00023204"/>
    </source>
</evidence>
<keyword evidence="10" id="KW-0234">DNA repair</keyword>
<evidence type="ECO:0000256" key="11">
    <source>
        <dbReference type="ARBA" id="ARBA00023235"/>
    </source>
</evidence>
<keyword evidence="6 15" id="KW-0347">Helicase</keyword>
<dbReference type="Gene3D" id="3.90.320.10">
    <property type="match status" value="1"/>
</dbReference>
<dbReference type="Gene3D" id="1.10.10.160">
    <property type="match status" value="1"/>
</dbReference>
<evidence type="ECO:0000259" key="16">
    <source>
        <dbReference type="PROSITE" id="PS51198"/>
    </source>
</evidence>
<reference evidence="18 19" key="1">
    <citation type="journal article" date="2014" name="Int. J. Syst. Evol. Microbiol.">
        <title>Brachybacterium ginsengisoli sp. nov., isolated from soil of a ginseng field.</title>
        <authorList>
            <person name="Hoang V.A."/>
            <person name="Kim Y.J."/>
            <person name="Nguyen N.L."/>
            <person name="Yang D.C."/>
        </authorList>
    </citation>
    <scope>NUCLEOTIDE SEQUENCE [LARGE SCALE GENOMIC DNA]</scope>
    <source>
        <strain evidence="18 19">DCY80</strain>
    </source>
</reference>
<keyword evidence="7 18" id="KW-0269">Exonuclease</keyword>
<accession>A0A291GZV4</accession>
<dbReference type="InterPro" id="IPR014016">
    <property type="entry name" value="UvrD-like_ATP-bd"/>
</dbReference>
<evidence type="ECO:0000256" key="15">
    <source>
        <dbReference type="PROSITE-ProRule" id="PRU00560"/>
    </source>
</evidence>
<dbReference type="InterPro" id="IPR027417">
    <property type="entry name" value="P-loop_NTPase"/>
</dbReference>
<evidence type="ECO:0000256" key="1">
    <source>
        <dbReference type="ARBA" id="ARBA00009922"/>
    </source>
</evidence>
<evidence type="ECO:0000256" key="13">
    <source>
        <dbReference type="ARBA" id="ARBA00034808"/>
    </source>
</evidence>
<feature type="binding site" evidence="15">
    <location>
        <begin position="8"/>
        <end position="15"/>
    </location>
    <ligand>
        <name>ATP</name>
        <dbReference type="ChEBI" id="CHEBI:30616"/>
    </ligand>
</feature>
<dbReference type="Proteomes" id="UP000217889">
    <property type="component" value="Chromosome"/>
</dbReference>
<evidence type="ECO:0000256" key="12">
    <source>
        <dbReference type="ARBA" id="ARBA00034617"/>
    </source>
</evidence>
<evidence type="ECO:0000256" key="4">
    <source>
        <dbReference type="ARBA" id="ARBA00022763"/>
    </source>
</evidence>
<evidence type="ECO:0000256" key="3">
    <source>
        <dbReference type="ARBA" id="ARBA00022741"/>
    </source>
</evidence>
<dbReference type="InterPro" id="IPR000212">
    <property type="entry name" value="DNA_helicase_UvrD/REP"/>
</dbReference>
<keyword evidence="9" id="KW-0238">DNA-binding</keyword>
<dbReference type="OrthoDB" id="9810135at2"/>
<keyword evidence="2" id="KW-0540">Nuclease</keyword>
<comment type="catalytic activity">
    <reaction evidence="12">
        <text>Couples ATP hydrolysis with the unwinding of duplex DNA by translocating in the 3'-5' direction.</text>
        <dbReference type="EC" id="5.6.2.4"/>
    </reaction>
</comment>
<dbReference type="GO" id="GO:0005524">
    <property type="term" value="F:ATP binding"/>
    <property type="evidence" value="ECO:0007669"/>
    <property type="project" value="UniProtKB-UniRule"/>
</dbReference>
<gene>
    <name evidence="18" type="ORF">CFK41_13855</name>
</gene>
<keyword evidence="5 15" id="KW-0378">Hydrolase</keyword>
<evidence type="ECO:0000313" key="18">
    <source>
        <dbReference type="EMBL" id="ATG55737.1"/>
    </source>
</evidence>
<evidence type="ECO:0000256" key="5">
    <source>
        <dbReference type="ARBA" id="ARBA00022801"/>
    </source>
</evidence>
<evidence type="ECO:0000313" key="19">
    <source>
        <dbReference type="Proteomes" id="UP000217889"/>
    </source>
</evidence>
<dbReference type="AlphaFoldDB" id="A0A291GZV4"/>
<dbReference type="InterPro" id="IPR038726">
    <property type="entry name" value="PDDEXK_AddAB-type"/>
</dbReference>
<evidence type="ECO:0000256" key="7">
    <source>
        <dbReference type="ARBA" id="ARBA00022839"/>
    </source>
</evidence>
<keyword evidence="4" id="KW-0227">DNA damage</keyword>
<feature type="domain" description="UvrD-like helicase ATP-binding" evidence="16">
    <location>
        <begin position="1"/>
        <end position="432"/>
    </location>
</feature>
<dbReference type="GO" id="GO:0004527">
    <property type="term" value="F:exonuclease activity"/>
    <property type="evidence" value="ECO:0007669"/>
    <property type="project" value="UniProtKB-KW"/>
</dbReference>
<proteinExistence type="inferred from homology"/>
<dbReference type="GO" id="GO:0005829">
    <property type="term" value="C:cytosol"/>
    <property type="evidence" value="ECO:0007669"/>
    <property type="project" value="TreeGrafter"/>
</dbReference>
<dbReference type="GO" id="GO:0033202">
    <property type="term" value="C:DNA helicase complex"/>
    <property type="evidence" value="ECO:0007669"/>
    <property type="project" value="TreeGrafter"/>
</dbReference>
<dbReference type="Pfam" id="PF00580">
    <property type="entry name" value="UvrD-helicase"/>
    <property type="match status" value="1"/>
</dbReference>
<dbReference type="EC" id="5.6.2.4" evidence="13"/>
<evidence type="ECO:0000259" key="17">
    <source>
        <dbReference type="PROSITE" id="PS51217"/>
    </source>
</evidence>
<dbReference type="InterPro" id="IPR011604">
    <property type="entry name" value="PDDEXK-like_dom_sf"/>
</dbReference>
<dbReference type="GO" id="GO:0003677">
    <property type="term" value="F:DNA binding"/>
    <property type="evidence" value="ECO:0007669"/>
    <property type="project" value="UniProtKB-KW"/>
</dbReference>
<keyword evidence="3 15" id="KW-0547">Nucleotide-binding</keyword>
<feature type="domain" description="UvrD-like helicase C-terminal" evidence="17">
    <location>
        <begin position="443"/>
        <end position="713"/>
    </location>
</feature>
<dbReference type="GO" id="GO:0043138">
    <property type="term" value="F:3'-5' DNA helicase activity"/>
    <property type="evidence" value="ECO:0007669"/>
    <property type="project" value="UniProtKB-EC"/>
</dbReference>
<protein>
    <recommendedName>
        <fullName evidence="13">DNA 3'-5' helicase</fullName>
        <ecNumber evidence="13">5.6.2.4</ecNumber>
    </recommendedName>
</protein>
<name>A0A291GZV4_9MICO</name>
<dbReference type="InterPro" id="IPR014017">
    <property type="entry name" value="DNA_helicase_UvrD-like_C"/>
</dbReference>
<dbReference type="PANTHER" id="PTHR11070">
    <property type="entry name" value="UVRD / RECB / PCRA DNA HELICASE FAMILY MEMBER"/>
    <property type="match status" value="1"/>
</dbReference>
<comment type="catalytic activity">
    <reaction evidence="14">
        <text>ATP + H2O = ADP + phosphate + H(+)</text>
        <dbReference type="Rhea" id="RHEA:13065"/>
        <dbReference type="ChEBI" id="CHEBI:15377"/>
        <dbReference type="ChEBI" id="CHEBI:15378"/>
        <dbReference type="ChEBI" id="CHEBI:30616"/>
        <dbReference type="ChEBI" id="CHEBI:43474"/>
        <dbReference type="ChEBI" id="CHEBI:456216"/>
        <dbReference type="EC" id="5.6.2.4"/>
    </reaction>
</comment>
<organism evidence="18 19">
    <name type="scientific">Brachybacterium ginsengisoli</name>
    <dbReference type="NCBI Taxonomy" id="1331682"/>
    <lineage>
        <taxon>Bacteria</taxon>
        <taxon>Bacillati</taxon>
        <taxon>Actinomycetota</taxon>
        <taxon>Actinomycetes</taxon>
        <taxon>Micrococcales</taxon>
        <taxon>Dermabacteraceae</taxon>
        <taxon>Brachybacterium</taxon>
    </lineage>
</organism>
<dbReference type="EMBL" id="CP023564">
    <property type="protein sequence ID" value="ATG55737.1"/>
    <property type="molecule type" value="Genomic_DNA"/>
</dbReference>
<evidence type="ECO:0000256" key="6">
    <source>
        <dbReference type="ARBA" id="ARBA00022806"/>
    </source>
</evidence>
<dbReference type="Pfam" id="PF12705">
    <property type="entry name" value="PDDEXK_1"/>
    <property type="match status" value="1"/>
</dbReference>
<dbReference type="GO" id="GO:0016887">
    <property type="term" value="F:ATP hydrolysis activity"/>
    <property type="evidence" value="ECO:0007669"/>
    <property type="project" value="RHEA"/>
</dbReference>